<evidence type="ECO:0000313" key="3">
    <source>
        <dbReference type="Proteomes" id="UP000324222"/>
    </source>
</evidence>
<feature type="compositionally biased region" description="Pro residues" evidence="1">
    <location>
        <begin position="37"/>
        <end position="50"/>
    </location>
</feature>
<reference evidence="2 3" key="1">
    <citation type="submission" date="2019-05" db="EMBL/GenBank/DDBJ databases">
        <title>Another draft genome of Portunus trituberculatus and its Hox gene families provides insights of decapod evolution.</title>
        <authorList>
            <person name="Jeong J.-H."/>
            <person name="Song I."/>
            <person name="Kim S."/>
            <person name="Choi T."/>
            <person name="Kim D."/>
            <person name="Ryu S."/>
            <person name="Kim W."/>
        </authorList>
    </citation>
    <scope>NUCLEOTIDE SEQUENCE [LARGE SCALE GENOMIC DNA]</scope>
    <source>
        <tissue evidence="2">Muscle</tissue>
    </source>
</reference>
<proteinExistence type="predicted"/>
<evidence type="ECO:0000313" key="2">
    <source>
        <dbReference type="EMBL" id="MPC70088.1"/>
    </source>
</evidence>
<name>A0A5B7HMX7_PORTR</name>
<dbReference type="EMBL" id="VSRR010030505">
    <property type="protein sequence ID" value="MPC70088.1"/>
    <property type="molecule type" value="Genomic_DNA"/>
</dbReference>
<dbReference type="Proteomes" id="UP000324222">
    <property type="component" value="Unassembled WGS sequence"/>
</dbReference>
<dbReference type="AlphaFoldDB" id="A0A5B7HMX7"/>
<organism evidence="2 3">
    <name type="scientific">Portunus trituberculatus</name>
    <name type="common">Swimming crab</name>
    <name type="synonym">Neptunus trituberculatus</name>
    <dbReference type="NCBI Taxonomy" id="210409"/>
    <lineage>
        <taxon>Eukaryota</taxon>
        <taxon>Metazoa</taxon>
        <taxon>Ecdysozoa</taxon>
        <taxon>Arthropoda</taxon>
        <taxon>Crustacea</taxon>
        <taxon>Multicrustacea</taxon>
        <taxon>Malacostraca</taxon>
        <taxon>Eumalacostraca</taxon>
        <taxon>Eucarida</taxon>
        <taxon>Decapoda</taxon>
        <taxon>Pleocyemata</taxon>
        <taxon>Brachyura</taxon>
        <taxon>Eubrachyura</taxon>
        <taxon>Portunoidea</taxon>
        <taxon>Portunidae</taxon>
        <taxon>Portuninae</taxon>
        <taxon>Portunus</taxon>
    </lineage>
</organism>
<accession>A0A5B7HMX7</accession>
<feature type="compositionally biased region" description="Basic and acidic residues" evidence="1">
    <location>
        <begin position="1"/>
        <end position="11"/>
    </location>
</feature>
<sequence length="122" mass="12816">MRKESCDDGGRKNTATNRRAPRASPSNHPRVLHSTSLPPPPSPSPPPPPPLRRHPRHPIVSTRTGVTISAADIPSFRCLDQLEATSGGLGQSASPACFLGPITPAGDTMEAPVALGDPLARY</sequence>
<protein>
    <submittedName>
        <fullName evidence="2">Uncharacterized protein</fullName>
    </submittedName>
</protein>
<comment type="caution">
    <text evidence="2">The sequence shown here is derived from an EMBL/GenBank/DDBJ whole genome shotgun (WGS) entry which is preliminary data.</text>
</comment>
<keyword evidence="3" id="KW-1185">Reference proteome</keyword>
<evidence type="ECO:0000256" key="1">
    <source>
        <dbReference type="SAM" id="MobiDB-lite"/>
    </source>
</evidence>
<gene>
    <name evidence="2" type="ORF">E2C01_064326</name>
</gene>
<feature type="region of interest" description="Disordered" evidence="1">
    <location>
        <begin position="1"/>
        <end position="63"/>
    </location>
</feature>